<dbReference type="EMBL" id="MU006715">
    <property type="protein sequence ID" value="KAF2627929.1"/>
    <property type="molecule type" value="Genomic_DNA"/>
</dbReference>
<comment type="caution">
    <text evidence="1">The sequence shown here is derived from an EMBL/GenBank/DDBJ whole genome shotgun (WGS) entry which is preliminary data.</text>
</comment>
<sequence length="1255" mass="139862">MLGEDTIRSLKRSKSDIDDLVPMGERTPPRGSASSTPRTRSTRAFSLTRLFTDSTRRKGRSSLSRSNSSIDKDTISSPITDPRSPLCPPTPTEPFAVSPPSLVSAKSSPSPRKHPTAAHPAVKHAYSVSDPTNNHSPPTRPRIAVHVPPPLLSAASSFSSADTVVGSPLERIAETPFDCDHHSEQPDLDRVSRRLASMETVRASLLPPAMVTGTKARAIQQAKEMETLVAERAKRSGDEPPQYDFHELIGKGAYGRVFKGKSRRTGGLVAIKIIDIDTVDYQEMTTKNLSETLKEIDILQQLRDSKAQPYVNIIEEAKAVHNELWIISEYASGGSVATLMKPMAMLKDPGPGLPEKFIIPIARELALGLKYIHEAGVLHRDMKANNVLILEDGRVQLCDFGVSGTLEPQKSKRTTIVGTPFWMAPELQREWIKDADPHSLAKPREILYGSEVDIWAYGCTVYEMACGFPPHHRSAPFDLPNAGVPVLEGERYSDELKDFVSFLLQPDPQDRPTPDEILEHAYLKDTTKMYPTVILVKLVEDYYVWEQQGGARQSLFNIFGAQAPDPLAPETDDDDDDDWTFSTSDEFEQEHAPQFSDPFVGGAAGQPFTGMGLPPVADMGRFEQLQARFKEESITRGQKRLNKLFDTQTTPYRYSMVDDDDSGKGRPPSDLVLRDFNPGAPNRETVIDLDFSLPSTDDMPSIDLGEVPTIKANRMKSLLREMEEEDAREIAREKELREQREFEEEDQLTKRATRDWTFPSAPDNRKTQEWTFPSMEAPAEEPDNRKTMEWSFPATDPPNRKTMEWSFPAAEPPKPNRKTVEWTFDAAMAEAQYDVPKNRTSRRRETKEYSFPTATAPIDENRSTMDFSFPMRSPSPKRGQNGSGTMLDYSSPPDLGPGFRPSLQHAATEPPSDDFPRVSSDPNSPLRSSMIDLDMATIEDYRPSTSGSESTYTGSIYTANDNPFNLEDQVQLSQNNHRASFHIKSQSEPNHAVPGLLTPQQYDEQGLPTNQDPHHPSMHARGVSSVSQMQAQTKPPATSIPPLTTHRPNQRSQQIWDGWSHTHAYGLGSDDQSPPMSVTTDTSLEEEDVDELWDNFERLTLQAQRKYQSYGPLRSARRFEKSSTDETHDPRIAGPGLGSGAGLSAGVGSDTDDNYPYTSDSSSPPYAYQRHSRVSAGPNGRPLVDFPVPRGPDVEALLGVESDARVMQDMLLKSAMELRDGTRASRDLLRAMKLSEVEEEEVDQNTVRLPSRGRE</sequence>
<reference evidence="1" key="1">
    <citation type="journal article" date="2020" name="Stud. Mycol.">
        <title>101 Dothideomycetes genomes: a test case for predicting lifestyles and emergence of pathogens.</title>
        <authorList>
            <person name="Haridas S."/>
            <person name="Albert R."/>
            <person name="Binder M."/>
            <person name="Bloem J."/>
            <person name="Labutti K."/>
            <person name="Salamov A."/>
            <person name="Andreopoulos B."/>
            <person name="Baker S."/>
            <person name="Barry K."/>
            <person name="Bills G."/>
            <person name="Bluhm B."/>
            <person name="Cannon C."/>
            <person name="Castanera R."/>
            <person name="Culley D."/>
            <person name="Daum C."/>
            <person name="Ezra D."/>
            <person name="Gonzalez J."/>
            <person name="Henrissat B."/>
            <person name="Kuo A."/>
            <person name="Liang C."/>
            <person name="Lipzen A."/>
            <person name="Lutzoni F."/>
            <person name="Magnuson J."/>
            <person name="Mondo S."/>
            <person name="Nolan M."/>
            <person name="Ohm R."/>
            <person name="Pangilinan J."/>
            <person name="Park H.-J."/>
            <person name="Ramirez L."/>
            <person name="Alfaro M."/>
            <person name="Sun H."/>
            <person name="Tritt A."/>
            <person name="Yoshinaga Y."/>
            <person name="Zwiers L.-H."/>
            <person name="Turgeon B."/>
            <person name="Goodwin S."/>
            <person name="Spatafora J."/>
            <person name="Crous P."/>
            <person name="Grigoriev I."/>
        </authorList>
    </citation>
    <scope>NUCLEOTIDE SEQUENCE</scope>
    <source>
        <strain evidence="1">CBS 525.71</strain>
    </source>
</reference>
<name>A0ACB6S3F9_9PLEO</name>
<proteinExistence type="predicted"/>
<accession>A0ACB6S3F9</accession>
<evidence type="ECO:0000313" key="1">
    <source>
        <dbReference type="EMBL" id="KAF2627929.1"/>
    </source>
</evidence>
<evidence type="ECO:0000313" key="2">
    <source>
        <dbReference type="Proteomes" id="UP000799754"/>
    </source>
</evidence>
<gene>
    <name evidence="1" type="ORF">BU25DRAFT_458318</name>
</gene>
<dbReference type="Proteomes" id="UP000799754">
    <property type="component" value="Unassembled WGS sequence"/>
</dbReference>
<keyword evidence="2" id="KW-1185">Reference proteome</keyword>
<organism evidence="1 2">
    <name type="scientific">Macroventuria anomochaeta</name>
    <dbReference type="NCBI Taxonomy" id="301207"/>
    <lineage>
        <taxon>Eukaryota</taxon>
        <taxon>Fungi</taxon>
        <taxon>Dikarya</taxon>
        <taxon>Ascomycota</taxon>
        <taxon>Pezizomycotina</taxon>
        <taxon>Dothideomycetes</taxon>
        <taxon>Pleosporomycetidae</taxon>
        <taxon>Pleosporales</taxon>
        <taxon>Pleosporineae</taxon>
        <taxon>Didymellaceae</taxon>
        <taxon>Macroventuria</taxon>
    </lineage>
</organism>
<protein>
    <submittedName>
        <fullName evidence="1">Uncharacterized protein</fullName>
    </submittedName>
</protein>